<protein>
    <submittedName>
        <fullName evidence="3">MBL fold metallo-hydrolase</fullName>
    </submittedName>
</protein>
<reference evidence="3" key="1">
    <citation type="submission" date="2016-06" db="UniProtKB">
        <authorList>
            <consortium name="WormBaseParasite"/>
        </authorList>
    </citation>
    <scope>IDENTIFICATION</scope>
</reference>
<evidence type="ECO:0000313" key="3">
    <source>
        <dbReference type="WBParaSite" id="nOo.2.0.1.t12659-RA"/>
    </source>
</evidence>
<name>A0A182EWW1_ONCOC</name>
<dbReference type="EMBL" id="UYRW01011453">
    <property type="protein sequence ID" value="VDM99649.1"/>
    <property type="molecule type" value="Genomic_DNA"/>
</dbReference>
<evidence type="ECO:0000313" key="1">
    <source>
        <dbReference type="EMBL" id="VDM99649.1"/>
    </source>
</evidence>
<evidence type="ECO:0000313" key="2">
    <source>
        <dbReference type="Proteomes" id="UP000271087"/>
    </source>
</evidence>
<dbReference type="AlphaFoldDB" id="A0A182EWW1"/>
<gene>
    <name evidence="1" type="ORF">NOO_LOCUS12659</name>
</gene>
<reference evidence="1 2" key="2">
    <citation type="submission" date="2018-08" db="EMBL/GenBank/DDBJ databases">
        <authorList>
            <person name="Laetsch R D."/>
            <person name="Stevens L."/>
            <person name="Kumar S."/>
            <person name="Blaxter L. M."/>
        </authorList>
    </citation>
    <scope>NUCLEOTIDE SEQUENCE [LARGE SCALE GENOMIC DNA]</scope>
</reference>
<organism evidence="3">
    <name type="scientific">Onchocerca ochengi</name>
    <name type="common">Filarial nematode worm</name>
    <dbReference type="NCBI Taxonomy" id="42157"/>
    <lineage>
        <taxon>Eukaryota</taxon>
        <taxon>Metazoa</taxon>
        <taxon>Ecdysozoa</taxon>
        <taxon>Nematoda</taxon>
        <taxon>Chromadorea</taxon>
        <taxon>Rhabditida</taxon>
        <taxon>Spirurina</taxon>
        <taxon>Spiruromorpha</taxon>
        <taxon>Filarioidea</taxon>
        <taxon>Onchocercidae</taxon>
        <taxon>Onchocerca</taxon>
    </lineage>
</organism>
<keyword evidence="2" id="KW-1185">Reference proteome</keyword>
<proteinExistence type="predicted"/>
<dbReference type="WBParaSite" id="nOo.2.0.1.t12659-RA">
    <property type="protein sequence ID" value="nOo.2.0.1.t12659-RA"/>
    <property type="gene ID" value="nOo.2.0.1.g12659"/>
</dbReference>
<accession>A0A182EWW1</accession>
<sequence length="30" mass="3296">MFHHVYLADPASCGVLPKELKDGSLLWNGP</sequence>
<dbReference type="Proteomes" id="UP000271087">
    <property type="component" value="Unassembled WGS sequence"/>
</dbReference>